<dbReference type="Proteomes" id="UP000006860">
    <property type="component" value="Chromosome"/>
</dbReference>
<dbReference type="AlphaFoldDB" id="F0SGS7"/>
<evidence type="ECO:0000313" key="2">
    <source>
        <dbReference type="Proteomes" id="UP000006860"/>
    </source>
</evidence>
<dbReference type="STRING" id="756272.Plabr_0735"/>
<organism evidence="1 2">
    <name type="scientific">Rubinisphaera brasiliensis (strain ATCC 49424 / DSM 5305 / JCM 21570 / IAM 15109 / NBRC 103401 / IFAM 1448)</name>
    <name type="common">Planctomyces brasiliensis</name>
    <dbReference type="NCBI Taxonomy" id="756272"/>
    <lineage>
        <taxon>Bacteria</taxon>
        <taxon>Pseudomonadati</taxon>
        <taxon>Planctomycetota</taxon>
        <taxon>Planctomycetia</taxon>
        <taxon>Planctomycetales</taxon>
        <taxon>Planctomycetaceae</taxon>
        <taxon>Rubinisphaera</taxon>
    </lineage>
</organism>
<sequence>MQRSRRSHVFKWSINRGGPVMPDVMRLSLTQGSRRKDGHCIHAIVAPSETADSISSQWPDLPRLDHDNGFTVFPIDVDFIDARIGPDKTPMVTGDEFMLMTNGFRLFLQALSIGGQLAYVETEYFSGEGGQGAIVCRNGSEIMPPTWRESDTINDALKLIGMTRGTFADEFVAAGFGLVRNNDQILDQIANAKSEA</sequence>
<protein>
    <submittedName>
        <fullName evidence="1">Uncharacterized protein</fullName>
    </submittedName>
</protein>
<name>F0SGS7_RUBBR</name>
<dbReference type="KEGG" id="pbs:Plabr_0735"/>
<accession>F0SGS7</accession>
<keyword evidence="2" id="KW-1185">Reference proteome</keyword>
<evidence type="ECO:0000313" key="1">
    <source>
        <dbReference type="EMBL" id="ADY58362.1"/>
    </source>
</evidence>
<proteinExistence type="predicted"/>
<reference evidence="2" key="1">
    <citation type="submission" date="2011-02" db="EMBL/GenBank/DDBJ databases">
        <title>The complete genome of Planctomyces brasiliensis DSM 5305.</title>
        <authorList>
            <person name="Lucas S."/>
            <person name="Copeland A."/>
            <person name="Lapidus A."/>
            <person name="Bruce D."/>
            <person name="Goodwin L."/>
            <person name="Pitluck S."/>
            <person name="Kyrpides N."/>
            <person name="Mavromatis K."/>
            <person name="Pagani I."/>
            <person name="Ivanova N."/>
            <person name="Ovchinnikova G."/>
            <person name="Lu M."/>
            <person name="Detter J.C."/>
            <person name="Han C."/>
            <person name="Land M."/>
            <person name="Hauser L."/>
            <person name="Markowitz V."/>
            <person name="Cheng J.-F."/>
            <person name="Hugenholtz P."/>
            <person name="Woyke T."/>
            <person name="Wu D."/>
            <person name="Tindall B."/>
            <person name="Pomrenke H.G."/>
            <person name="Brambilla E."/>
            <person name="Klenk H.-P."/>
            <person name="Eisen J.A."/>
        </authorList>
    </citation>
    <scope>NUCLEOTIDE SEQUENCE [LARGE SCALE GENOMIC DNA]</scope>
    <source>
        <strain evidence="2">ATCC 49424 / DSM 5305 / JCM 21570 / NBRC 103401 / IFAM 1448</strain>
    </source>
</reference>
<dbReference type="HOGENOM" id="CLU_1389314_0_0_0"/>
<gene>
    <name evidence="1" type="ordered locus">Plabr_0735</name>
</gene>
<dbReference type="EMBL" id="CP002546">
    <property type="protein sequence ID" value="ADY58362.1"/>
    <property type="molecule type" value="Genomic_DNA"/>
</dbReference>